<evidence type="ECO:0000313" key="5">
    <source>
        <dbReference type="Proteomes" id="UP000642876"/>
    </source>
</evidence>
<reference evidence="4 5" key="1">
    <citation type="submission" date="2020-08" db="EMBL/GenBank/DDBJ databases">
        <title>novel species in genus Corynebacterium.</title>
        <authorList>
            <person name="Zhang G."/>
        </authorList>
    </citation>
    <scope>NUCLEOTIDE SEQUENCE [LARGE SCALE GENOMIC DNA]</scope>
    <source>
        <strain evidence="3">Zg-917</strain>
        <strain evidence="4 5">zg-917</strain>
    </source>
</reference>
<dbReference type="EMBL" id="CP061032">
    <property type="protein sequence ID" value="QNP90300.1"/>
    <property type="molecule type" value="Genomic_DNA"/>
</dbReference>
<dbReference type="PANTHER" id="PTHR33993:SF14">
    <property type="entry name" value="GB|AAF24581.1"/>
    <property type="match status" value="1"/>
</dbReference>
<dbReference type="InterPro" id="IPR029068">
    <property type="entry name" value="Glyas_Bleomycin-R_OHBP_Dase"/>
</dbReference>
<organism evidence="3 4">
    <name type="scientific">Corynebacterium lujinxingii</name>
    <dbReference type="NCBI Taxonomy" id="2763010"/>
    <lineage>
        <taxon>Bacteria</taxon>
        <taxon>Bacillati</taxon>
        <taxon>Actinomycetota</taxon>
        <taxon>Actinomycetes</taxon>
        <taxon>Mycobacteriales</taxon>
        <taxon>Corynebacteriaceae</taxon>
        <taxon>Corynebacterium</taxon>
    </lineage>
</organism>
<keyword evidence="5" id="KW-1185">Reference proteome</keyword>
<dbReference type="Proteomes" id="UP000516235">
    <property type="component" value="Chromosome"/>
</dbReference>
<name>A0A7H0JZ34_9CORY</name>
<dbReference type="KEGG" id="cluj:IAU68_00380"/>
<proteinExistence type="predicted"/>
<dbReference type="InterPro" id="IPR004360">
    <property type="entry name" value="Glyas_Fos-R_dOase_dom"/>
</dbReference>
<dbReference type="SUPFAM" id="SSF54593">
    <property type="entry name" value="Glyoxalase/Bleomycin resistance protein/Dihydroxybiphenyl dioxygenase"/>
    <property type="match status" value="1"/>
</dbReference>
<dbReference type="InterPro" id="IPR052164">
    <property type="entry name" value="Anthracycline_SecMetBiosynth"/>
</dbReference>
<feature type="domain" description="Glyoxalase/fosfomycin resistance/dioxygenase" evidence="1">
    <location>
        <begin position="122"/>
        <end position="207"/>
    </location>
</feature>
<dbReference type="Pfam" id="PF00903">
    <property type="entry name" value="Glyoxalase"/>
    <property type="match status" value="1"/>
</dbReference>
<sequence length="229" mass="24725">MPAFEGKDGMPFWQDLTTTNLLKSTNFYRELFGWEIVDGIARKEGLPVAGLVSAQADGWVTSFLGDADVDKYGGKVLSADETITLCEDPSGGLFGLKDPEERFVAAGEPGVPVWYELVTTDQATIDFYGDLFDWEIREEDGYFLAFEDGAPFLGMYVGAGAAWVSYFGVEDLAAACKTVEELGGTVEVGPGEGPFGFMAGITDPNGAQCFLVEVETPEFEDINEADSVL</sequence>
<dbReference type="EMBL" id="JACMYE010000006">
    <property type="protein sequence ID" value="MBC3179281.1"/>
    <property type="molecule type" value="Genomic_DNA"/>
</dbReference>
<accession>A0A7H0JZ34</accession>
<dbReference type="Proteomes" id="UP000642876">
    <property type="component" value="Unassembled WGS sequence"/>
</dbReference>
<protein>
    <submittedName>
        <fullName evidence="3">VOC family protein</fullName>
    </submittedName>
</protein>
<evidence type="ECO:0000313" key="3">
    <source>
        <dbReference type="EMBL" id="QNP90300.1"/>
    </source>
</evidence>
<evidence type="ECO:0000259" key="1">
    <source>
        <dbReference type="Pfam" id="PF00903"/>
    </source>
</evidence>
<evidence type="ECO:0000313" key="4">
    <source>
        <dbReference type="Proteomes" id="UP000516235"/>
    </source>
</evidence>
<dbReference type="Gene3D" id="3.10.180.10">
    <property type="entry name" value="2,3-Dihydroxybiphenyl 1,2-Dioxygenase, domain 1"/>
    <property type="match status" value="2"/>
</dbReference>
<dbReference type="RefSeq" id="WP_171193126.1">
    <property type="nucleotide sequence ID" value="NZ_CP061032.1"/>
</dbReference>
<dbReference type="AlphaFoldDB" id="A0A7H0JZ34"/>
<dbReference type="PANTHER" id="PTHR33993">
    <property type="entry name" value="GLYOXALASE-RELATED"/>
    <property type="match status" value="1"/>
</dbReference>
<gene>
    <name evidence="2" type="ORF">H7348_08180</name>
    <name evidence="3" type="ORF">IAU68_00380</name>
</gene>
<evidence type="ECO:0000313" key="2">
    <source>
        <dbReference type="EMBL" id="MBC3179281.1"/>
    </source>
</evidence>